<dbReference type="AlphaFoldDB" id="A0A143HDH3"/>
<keyword evidence="2" id="KW-1185">Reference proteome</keyword>
<dbReference type="SUPFAM" id="SSF46955">
    <property type="entry name" value="Putative DNA-binding domain"/>
    <property type="match status" value="1"/>
</dbReference>
<gene>
    <name evidence="1" type="ORF">ATY39_10230</name>
</gene>
<sequence>MLNKKTLQETVESNNFKGEWLDLKTAAVYLNVSYKTLRTFQTMGLEIVEIGRIRRVSKTALDNFMNKHAI</sequence>
<evidence type="ECO:0000313" key="1">
    <source>
        <dbReference type="EMBL" id="AMW99783.1"/>
    </source>
</evidence>
<dbReference type="OrthoDB" id="2737532at2"/>
<protein>
    <recommendedName>
        <fullName evidence="3">Helix-turn-helix domain-containing protein</fullName>
    </recommendedName>
</protein>
<reference evidence="1 2" key="1">
    <citation type="journal article" date="2016" name="Genome Announc.">
        <title>Whole-Genome Sequence of Rummeliibacillus stabekisii Strain PP9 Isolated from Antarctic Soil.</title>
        <authorList>
            <person name="da Mota F.F."/>
            <person name="Vollu R.E."/>
            <person name="Jurelevicius D."/>
            <person name="Seldin L."/>
        </authorList>
    </citation>
    <scope>NUCLEOTIDE SEQUENCE [LARGE SCALE GENOMIC DNA]</scope>
    <source>
        <strain evidence="1 2">PP9</strain>
    </source>
</reference>
<accession>A0A143HDH3</accession>
<reference evidence="2" key="2">
    <citation type="submission" date="2016-03" db="EMBL/GenBank/DDBJ databases">
        <authorList>
            <person name="Seldin L."/>
        </authorList>
    </citation>
    <scope>NUCLEOTIDE SEQUENCE [LARGE SCALE GENOMIC DNA]</scope>
    <source>
        <strain evidence="2">PP9</strain>
    </source>
</reference>
<evidence type="ECO:0008006" key="3">
    <source>
        <dbReference type="Google" id="ProtNLM"/>
    </source>
</evidence>
<dbReference type="RefSeq" id="WP_066789419.1">
    <property type="nucleotide sequence ID" value="NZ_CP014806.1"/>
</dbReference>
<dbReference type="STRING" id="241244.ATY39_10230"/>
<organism evidence="1 2">
    <name type="scientific">Rummeliibacillus stabekisii</name>
    <dbReference type="NCBI Taxonomy" id="241244"/>
    <lineage>
        <taxon>Bacteria</taxon>
        <taxon>Bacillati</taxon>
        <taxon>Bacillota</taxon>
        <taxon>Bacilli</taxon>
        <taxon>Bacillales</taxon>
        <taxon>Caryophanaceae</taxon>
        <taxon>Rummeliibacillus</taxon>
    </lineage>
</organism>
<proteinExistence type="predicted"/>
<name>A0A143HDH3_9BACL</name>
<dbReference type="Proteomes" id="UP000076021">
    <property type="component" value="Chromosome"/>
</dbReference>
<dbReference type="EMBL" id="CP014806">
    <property type="protein sequence ID" value="AMW99783.1"/>
    <property type="molecule type" value="Genomic_DNA"/>
</dbReference>
<dbReference type="InterPro" id="IPR009061">
    <property type="entry name" value="DNA-bd_dom_put_sf"/>
</dbReference>
<evidence type="ECO:0000313" key="2">
    <source>
        <dbReference type="Proteomes" id="UP000076021"/>
    </source>
</evidence>
<dbReference type="KEGG" id="rst:ATY39_10230"/>